<feature type="signal peptide" evidence="1">
    <location>
        <begin position="1"/>
        <end position="16"/>
    </location>
</feature>
<dbReference type="Pfam" id="PF22680">
    <property type="entry name" value="Glyco_hydro_123_N_2"/>
    <property type="match status" value="1"/>
</dbReference>
<protein>
    <submittedName>
        <fullName evidence="4">DUF4091 domain-containing protein</fullName>
    </submittedName>
</protein>
<feature type="domain" description="Glycoside hydrolase 123 N-terminal" evidence="3">
    <location>
        <begin position="631"/>
        <end position="747"/>
    </location>
</feature>
<organism evidence="4 5">
    <name type="scientific">Victivallis vadensis</name>
    <dbReference type="NCBI Taxonomy" id="172901"/>
    <lineage>
        <taxon>Bacteria</taxon>
        <taxon>Pseudomonadati</taxon>
        <taxon>Lentisphaerota</taxon>
        <taxon>Lentisphaeria</taxon>
        <taxon>Victivallales</taxon>
        <taxon>Victivallaceae</taxon>
        <taxon>Victivallis</taxon>
    </lineage>
</organism>
<dbReference type="InterPro" id="IPR025150">
    <property type="entry name" value="GH123_cat"/>
</dbReference>
<evidence type="ECO:0000313" key="5">
    <source>
        <dbReference type="Proteomes" id="UP000576225"/>
    </source>
</evidence>
<comment type="caution">
    <text evidence="4">The sequence shown here is derived from an EMBL/GenBank/DDBJ whole genome shotgun (WGS) entry which is preliminary data.</text>
</comment>
<dbReference type="Pfam" id="PF13320">
    <property type="entry name" value="GH123_cat"/>
    <property type="match status" value="1"/>
</dbReference>
<dbReference type="RefSeq" id="WP_168963518.1">
    <property type="nucleotide sequence ID" value="NZ_JABAEW010000044.1"/>
</dbReference>
<feature type="domain" description="Glycoside hydrolase 123 catalytic" evidence="2">
    <location>
        <begin position="879"/>
        <end position="1090"/>
    </location>
</feature>
<dbReference type="EMBL" id="JABAEW010000044">
    <property type="protein sequence ID" value="NMD88391.1"/>
    <property type="molecule type" value="Genomic_DNA"/>
</dbReference>
<name>A0A848AZR7_9BACT</name>
<evidence type="ECO:0000259" key="2">
    <source>
        <dbReference type="Pfam" id="PF13320"/>
    </source>
</evidence>
<dbReference type="AlphaFoldDB" id="A0A848AZR7"/>
<feature type="chain" id="PRO_5032612237" evidence="1">
    <location>
        <begin position="17"/>
        <end position="1159"/>
    </location>
</feature>
<keyword evidence="1" id="KW-0732">Signal</keyword>
<gene>
    <name evidence="4" type="ORF">HF882_17530</name>
</gene>
<evidence type="ECO:0000313" key="4">
    <source>
        <dbReference type="EMBL" id="NMD88391.1"/>
    </source>
</evidence>
<evidence type="ECO:0000256" key="1">
    <source>
        <dbReference type="SAM" id="SignalP"/>
    </source>
</evidence>
<evidence type="ECO:0000259" key="3">
    <source>
        <dbReference type="Pfam" id="PF22680"/>
    </source>
</evidence>
<dbReference type="Gene3D" id="2.60.120.260">
    <property type="entry name" value="Galactose-binding domain-like"/>
    <property type="match status" value="2"/>
</dbReference>
<proteinExistence type="predicted"/>
<accession>A0A848AZR7</accession>
<reference evidence="4 5" key="1">
    <citation type="submission" date="2020-04" db="EMBL/GenBank/DDBJ databases">
        <authorList>
            <person name="Hitch T.C.A."/>
            <person name="Wylensek D."/>
            <person name="Clavel T."/>
        </authorList>
    </citation>
    <scope>NUCLEOTIDE SEQUENCE [LARGE SCALE GENOMIC DNA]</scope>
    <source>
        <strain evidence="4 5">COR2-253-APC-1A</strain>
    </source>
</reference>
<dbReference type="InterPro" id="IPR053850">
    <property type="entry name" value="Glyco_hydro_123_N_2"/>
</dbReference>
<dbReference type="Proteomes" id="UP000576225">
    <property type="component" value="Unassembled WGS sequence"/>
</dbReference>
<sequence length="1159" mass="129026">MYKALLAVLAACSLNAAEWHFPLYLDGGVPHKVRREVTIRNSGGAVEGEPFRLPARELGLSGTPAKELRVVDSDGFELLYRLEPAGEIIGDTAELIVPVTAGAKGETRLWVYSGNPAAWAVPDEWNVPGSGLSDSFENGSGRLPPGWRENGTDELHCNSRSVQAAHSGGKSLETALKPGARPNWVKYYRTLPVRPGSKYTVRGWLKGENIRGGAGAGYFLHIGPAGKEHLKPVNRWGNHGTFDWKPIEFSGVIPEDADSMIVGTVMHADAGRAWFDDVEVKLESPETLSAVIGKPEKIEWRTQAAPRKWELPASEWPDRLVCSVFNTGREPAPKKLCMIPAARLTRSNFPASAYRLFLHGRELPFLLLNGTILVELPEMPARSEWQLTLYLAADRKNLVEKTVLKQASSILSDMESGSTGEVDRNRYAMLLDSPVNQLENPSFEQAGGWVSGGEKNKKAPRVTRIGQGGIFGGKTGTVDIPADVQGDWYGFRQKVAATTGRDYILTGWVNSPDGNAGIWAHEFDGKAADGSFNNFFTSVSGAGWQPFAMLIPARNKNSVIEVHLTMSRGKRHYDGIMLAEVVGVNQVKFQHSAAETHENGIAVWQVNPVVKIFPDSTPKGKGTNLNVALARNESEGLQLGIRSDKPYPKLSLTVSEPKNEAGSALPAPEVNVIGYVGIDAPSRYFQFTGIPAYRRCVPGSSRGELYPDPVIPKSEFALEPQHTQGIYIRVNAPADAEPGRYRGTIALRAGEKVLRELPYSVQVWNFTLPDRPEMSAIFDDRHGTGRQFKEYTPMEAAEFLARKRISFDEIPAKPRFRLENGEVKADFTEFDKAARVWFEEWNIPLAYLPLFREHFGWGHPPKPFLGVQPYEGKWPYRGVDRGRFTAEYRRVCQAALKLMMEHLRRKGWQDRFILYISDEPHTSVPGIKEQMIVLCDMLHEAEPEVKIYASTWGYVPEWLGKLDVWGIGVQGQISEENLKKLRDSGAQLLITTDGHMCLDTPYNAIERMLPLFAWKYGTRGYEFWGADWLTRNPFKWGIHAVHTQSDVPGKPQRIRYPNGDGYIFYPGKPIGLRGPVSTVRLESLRDGIEDGSYYLLLERLANEKNDAPAKALLERAKQLAPIPNAGGRNSEKLLPDPDVLTKLRNEIGEAISRLCEVEY</sequence>